<reference evidence="5" key="1">
    <citation type="submission" date="2021-01" db="EMBL/GenBank/DDBJ databases">
        <authorList>
            <person name="Corre E."/>
            <person name="Pelletier E."/>
            <person name="Niang G."/>
            <person name="Scheremetjew M."/>
            <person name="Finn R."/>
            <person name="Kale V."/>
            <person name="Holt S."/>
            <person name="Cochrane G."/>
            <person name="Meng A."/>
            <person name="Brown T."/>
            <person name="Cohen L."/>
        </authorList>
    </citation>
    <scope>NUCLEOTIDE SEQUENCE</scope>
    <source>
        <strain evidence="5">CCMP3105</strain>
    </source>
</reference>
<feature type="compositionally biased region" description="Gly residues" evidence="4">
    <location>
        <begin position="703"/>
        <end position="715"/>
    </location>
</feature>
<dbReference type="Pfam" id="PF12796">
    <property type="entry name" value="Ank_2"/>
    <property type="match status" value="2"/>
</dbReference>
<feature type="compositionally biased region" description="Basic and acidic residues" evidence="4">
    <location>
        <begin position="633"/>
        <end position="663"/>
    </location>
</feature>
<keyword evidence="1" id="KW-0677">Repeat</keyword>
<feature type="region of interest" description="Disordered" evidence="4">
    <location>
        <begin position="789"/>
        <end position="819"/>
    </location>
</feature>
<evidence type="ECO:0000256" key="3">
    <source>
        <dbReference type="PROSITE-ProRule" id="PRU00023"/>
    </source>
</evidence>
<dbReference type="EMBL" id="HBNR01057772">
    <property type="protein sequence ID" value="CAE4625343.1"/>
    <property type="molecule type" value="Transcribed_RNA"/>
</dbReference>
<dbReference type="AlphaFoldDB" id="A0A7S4VEW7"/>
<evidence type="ECO:0000256" key="4">
    <source>
        <dbReference type="SAM" id="MobiDB-lite"/>
    </source>
</evidence>
<dbReference type="GO" id="GO:0005737">
    <property type="term" value="C:cytoplasm"/>
    <property type="evidence" value="ECO:0007669"/>
    <property type="project" value="TreeGrafter"/>
</dbReference>
<feature type="region of interest" description="Disordered" evidence="4">
    <location>
        <begin position="615"/>
        <end position="761"/>
    </location>
</feature>
<dbReference type="PANTHER" id="PTHR24198:SF165">
    <property type="entry name" value="ANKYRIN REPEAT-CONTAINING PROTEIN-RELATED"/>
    <property type="match status" value="1"/>
</dbReference>
<accession>A0A7S4VEW7</accession>
<dbReference type="PANTHER" id="PTHR24198">
    <property type="entry name" value="ANKYRIN REPEAT AND PROTEIN KINASE DOMAIN-CONTAINING PROTEIN"/>
    <property type="match status" value="1"/>
</dbReference>
<gene>
    <name evidence="5" type="ORF">AMON00008_LOCUS40645</name>
</gene>
<dbReference type="InterPro" id="IPR002110">
    <property type="entry name" value="Ankyrin_rpt"/>
</dbReference>
<feature type="compositionally biased region" description="Basic and acidic residues" evidence="4">
    <location>
        <begin position="797"/>
        <end position="808"/>
    </location>
</feature>
<proteinExistence type="predicted"/>
<sequence>MDSSQRRPRTIAPGSGCEVLAAINQELPDDLLSRSALCCGAHDALLLSGTCRTLLSVVTVTAHRLFATVFASSDIPDGLMQNRPRLLALLDRARSGEPAQLWETFAWAAAFGFTTYLRRTAAAWTGDASSLLDRRGQDGATPLCSAARLNQGSAVATLLELRADADRPGKGGCTPLFWAAQNGEVTAVQRLLESRALPIHVNKRGECPLGAALHAPDGAAPGCLEAMRLMGESLDAAQRCSGPAVRVLMAACEACAAPCVAALLDGGIGPAGNPPVAVPAAPVAGYVPALAAAATTLARRSTPASAAPGAGEATTAFGAVAVVAPLLQRPPAQRPRSAGARRGSAGGAGGPLAPVGPAGAGAGAAVAQTEASALESTPLLVAAGKGSHEIVSLLLEQSEYCRSGINATLPSGKSALYLAAERGDARMCARLLGAGALVDVATCGGRSALYVAVEFAHFAAVRAICKHAEVHHLLQLTPKGSSPVLLAERRGRPALIAPLLLCYHRHVRRRYLMRGLGDADDDVSHPYLTSLCLKFKDQLFNECEPGPDHMEGASMVSQTAKLARMKAKGQEDGESLEKHTSRPSSCSASCRHQRAAGAGPGSVVEVRLQWRAALDSSDSGCGQPAPARAGRAGKSERGRPQHGQPERDPSEHGPAEERGDRPQRGAPPRPEARRPAGRGGRAARRPWGPAGARRRPASADGGPQRGGRQEGGGALRGNAGKLWQVALQSPTHSDRLPPLPAASISSHEAAVVGVSSPRWGRAERREEAAAVEADDVMEELLAGYLSAAGGWTTHGVDNSDRESPRPTDDADMYSECSED</sequence>
<evidence type="ECO:0000256" key="2">
    <source>
        <dbReference type="ARBA" id="ARBA00023043"/>
    </source>
</evidence>
<feature type="region of interest" description="Disordered" evidence="4">
    <location>
        <begin position="331"/>
        <end position="352"/>
    </location>
</feature>
<dbReference type="PROSITE" id="PS50297">
    <property type="entry name" value="ANK_REP_REGION"/>
    <property type="match status" value="1"/>
</dbReference>
<keyword evidence="2 3" id="KW-0040">ANK repeat</keyword>
<feature type="compositionally biased region" description="Basic and acidic residues" evidence="4">
    <location>
        <begin position="568"/>
        <end position="580"/>
    </location>
</feature>
<evidence type="ECO:0000256" key="1">
    <source>
        <dbReference type="ARBA" id="ARBA00022737"/>
    </source>
</evidence>
<dbReference type="PROSITE" id="PS50088">
    <property type="entry name" value="ANK_REPEAT"/>
    <property type="match status" value="1"/>
</dbReference>
<feature type="repeat" description="ANK" evidence="3">
    <location>
        <begin position="411"/>
        <end position="443"/>
    </location>
</feature>
<dbReference type="SMART" id="SM00248">
    <property type="entry name" value="ANK"/>
    <property type="match status" value="5"/>
</dbReference>
<evidence type="ECO:0000313" key="5">
    <source>
        <dbReference type="EMBL" id="CAE4625343.1"/>
    </source>
</evidence>
<dbReference type="SUPFAM" id="SSF48403">
    <property type="entry name" value="Ankyrin repeat"/>
    <property type="match status" value="1"/>
</dbReference>
<feature type="compositionally biased region" description="Low complexity" evidence="4">
    <location>
        <begin position="331"/>
        <end position="343"/>
    </location>
</feature>
<name>A0A7S4VEW7_9DINO</name>
<organism evidence="5">
    <name type="scientific">Alexandrium monilatum</name>
    <dbReference type="NCBI Taxonomy" id="311494"/>
    <lineage>
        <taxon>Eukaryota</taxon>
        <taxon>Sar</taxon>
        <taxon>Alveolata</taxon>
        <taxon>Dinophyceae</taxon>
        <taxon>Gonyaulacales</taxon>
        <taxon>Pyrocystaceae</taxon>
        <taxon>Alexandrium</taxon>
    </lineage>
</organism>
<dbReference type="InterPro" id="IPR036770">
    <property type="entry name" value="Ankyrin_rpt-contain_sf"/>
</dbReference>
<feature type="compositionally biased region" description="Acidic residues" evidence="4">
    <location>
        <begin position="809"/>
        <end position="819"/>
    </location>
</feature>
<protein>
    <submittedName>
        <fullName evidence="5">Uncharacterized protein</fullName>
    </submittedName>
</protein>
<dbReference type="Gene3D" id="1.25.40.20">
    <property type="entry name" value="Ankyrin repeat-containing domain"/>
    <property type="match status" value="2"/>
</dbReference>
<feature type="region of interest" description="Disordered" evidence="4">
    <location>
        <begin position="563"/>
        <end position="601"/>
    </location>
</feature>